<keyword evidence="2" id="KW-1133">Transmembrane helix</keyword>
<dbReference type="PANTHER" id="PTHR22550:SF14">
    <property type="entry name" value="VWFA DOMAIN-CONTAINING PROTEIN"/>
    <property type="match status" value="1"/>
</dbReference>
<dbReference type="Gene3D" id="3.40.50.410">
    <property type="entry name" value="von Willebrand factor, type A domain"/>
    <property type="match status" value="1"/>
</dbReference>
<proteinExistence type="predicted"/>
<keyword evidence="2" id="KW-0812">Transmembrane</keyword>
<dbReference type="SUPFAM" id="SSF48452">
    <property type="entry name" value="TPR-like"/>
    <property type="match status" value="1"/>
</dbReference>
<feature type="compositionally biased region" description="Acidic residues" evidence="1">
    <location>
        <begin position="528"/>
        <end position="542"/>
    </location>
</feature>
<organism evidence="4">
    <name type="scientific">hydrothermal vent metagenome</name>
    <dbReference type="NCBI Taxonomy" id="652676"/>
    <lineage>
        <taxon>unclassified sequences</taxon>
        <taxon>metagenomes</taxon>
        <taxon>ecological metagenomes</taxon>
    </lineage>
</organism>
<feature type="compositionally biased region" description="Polar residues" evidence="1">
    <location>
        <begin position="560"/>
        <end position="570"/>
    </location>
</feature>
<accession>A0A3B0Y729</accession>
<feature type="compositionally biased region" description="Low complexity" evidence="1">
    <location>
        <begin position="487"/>
        <end position="505"/>
    </location>
</feature>
<feature type="compositionally biased region" description="Polar residues" evidence="1">
    <location>
        <begin position="514"/>
        <end position="527"/>
    </location>
</feature>
<dbReference type="Gene3D" id="1.25.40.10">
    <property type="entry name" value="Tetratricopeptide repeat domain"/>
    <property type="match status" value="1"/>
</dbReference>
<evidence type="ECO:0000256" key="2">
    <source>
        <dbReference type="SAM" id="Phobius"/>
    </source>
</evidence>
<sequence length="605" mass="67455">MIEQLQFLRPEWFFAFIPLLLFIYLTLRRTRTSASWKTVCDPELLPHALAGGNHKTGKLPLIFTFIATALTIIALTRPVWEKLSQPVFIDTSALIIVLDLSHSMNATDLQPSRITRAKLKLQDMIKARTHGQTALIVYAADAYIVTPLTDDTNTLLNLLPTLESELMPQQGSNEADALELAARLLDQSDITHGHVLLVTDSASDAAAKNKASALLAQGHRLSVFAAGSIEGGPIPLKGGFLTNNKGAIVIPKLERDALMQLSQAGGGLYVELSNDDADIARLSRFHVVKKNTATLNTTDLAADIWYEEGPWLLLLVIPLVAIWPRRGWLVCLIMISLPITDPVYAFDRDDLWSRPNQKAQKLFNNGSSKQAAILFQQADWKASALYRAGKYAQAAALFQTLNSSDAQYNKGNALARLELYPQAIQAYDLAIKQDANNEDAIFNRSLVQQALLEQKYTPNLKPGDADENQQEREDQERAGGTPEQQDDQQNAQDQQDPQQNQQGQNVIDAEQQDEQQNSNPGTPQADESSQEEQMTDQGETETDTSQQEREQSMTIDAENTELSEQQQATEQWLKRIPDDPGGLLRRKFHYQHSKRTNKPATDKPW</sequence>
<dbReference type="SMART" id="SM00028">
    <property type="entry name" value="TPR"/>
    <property type="match status" value="1"/>
</dbReference>
<dbReference type="InterPro" id="IPR036465">
    <property type="entry name" value="vWFA_dom_sf"/>
</dbReference>
<evidence type="ECO:0000256" key="1">
    <source>
        <dbReference type="SAM" id="MobiDB-lite"/>
    </source>
</evidence>
<dbReference type="SUPFAM" id="SSF53300">
    <property type="entry name" value="vWA-like"/>
    <property type="match status" value="1"/>
</dbReference>
<dbReference type="InterPro" id="IPR050768">
    <property type="entry name" value="UPF0353/GerABKA_families"/>
</dbReference>
<dbReference type="InterPro" id="IPR011990">
    <property type="entry name" value="TPR-like_helical_dom_sf"/>
</dbReference>
<dbReference type="AlphaFoldDB" id="A0A3B0Y729"/>
<feature type="compositionally biased region" description="Basic residues" evidence="1">
    <location>
        <begin position="584"/>
        <end position="597"/>
    </location>
</feature>
<dbReference type="InterPro" id="IPR002035">
    <property type="entry name" value="VWF_A"/>
</dbReference>
<feature type="transmembrane region" description="Helical" evidence="2">
    <location>
        <begin position="59"/>
        <end position="80"/>
    </location>
</feature>
<feature type="region of interest" description="Disordered" evidence="1">
    <location>
        <begin position="458"/>
        <end position="605"/>
    </location>
</feature>
<dbReference type="PANTHER" id="PTHR22550">
    <property type="entry name" value="SPORE GERMINATION PROTEIN"/>
    <property type="match status" value="1"/>
</dbReference>
<name>A0A3B0Y729_9ZZZZ</name>
<dbReference type="PROSITE" id="PS50005">
    <property type="entry name" value="TPR"/>
    <property type="match status" value="1"/>
</dbReference>
<dbReference type="Pfam" id="PF13519">
    <property type="entry name" value="VWA_2"/>
    <property type="match status" value="1"/>
</dbReference>
<protein>
    <submittedName>
        <fullName evidence="4">Aerotolerance protein BatB / Aerotolerance protein BatC</fullName>
    </submittedName>
</protein>
<feature type="transmembrane region" description="Helical" evidence="2">
    <location>
        <begin position="12"/>
        <end position="27"/>
    </location>
</feature>
<feature type="domain" description="VWFA" evidence="3">
    <location>
        <begin position="91"/>
        <end position="265"/>
    </location>
</feature>
<evidence type="ECO:0000259" key="3">
    <source>
        <dbReference type="SMART" id="SM00327"/>
    </source>
</evidence>
<dbReference type="EMBL" id="UOFK01000101">
    <property type="protein sequence ID" value="VAW76568.1"/>
    <property type="molecule type" value="Genomic_DNA"/>
</dbReference>
<evidence type="ECO:0000313" key="4">
    <source>
        <dbReference type="EMBL" id="VAW76568.1"/>
    </source>
</evidence>
<gene>
    <name evidence="4" type="ORF">MNBD_GAMMA13-1502</name>
</gene>
<dbReference type="SMART" id="SM00327">
    <property type="entry name" value="VWA"/>
    <property type="match status" value="1"/>
</dbReference>
<keyword evidence="2" id="KW-0472">Membrane</keyword>
<dbReference type="InterPro" id="IPR019734">
    <property type="entry name" value="TPR_rpt"/>
</dbReference>
<reference evidence="4" key="1">
    <citation type="submission" date="2018-06" db="EMBL/GenBank/DDBJ databases">
        <authorList>
            <person name="Zhirakovskaya E."/>
        </authorList>
    </citation>
    <scope>NUCLEOTIDE SEQUENCE</scope>
</reference>